<dbReference type="PANTHER" id="PTHR43166:SF9">
    <property type="entry name" value="GLUTAMATE_ASPARTATE IMPORT ATP-BINDING PROTEIN GLTL"/>
    <property type="match status" value="1"/>
</dbReference>
<dbReference type="PANTHER" id="PTHR43166">
    <property type="entry name" value="AMINO ACID IMPORT ATP-BINDING PROTEIN"/>
    <property type="match status" value="1"/>
</dbReference>
<evidence type="ECO:0000256" key="5">
    <source>
        <dbReference type="ARBA" id="ARBA00023136"/>
    </source>
</evidence>
<accession>A0A382CV09</accession>
<dbReference type="GO" id="GO:0005524">
    <property type="term" value="F:ATP binding"/>
    <property type="evidence" value="ECO:0007669"/>
    <property type="project" value="InterPro"/>
</dbReference>
<reference evidence="7" key="1">
    <citation type="submission" date="2018-05" db="EMBL/GenBank/DDBJ databases">
        <authorList>
            <person name="Lanie J.A."/>
            <person name="Ng W.-L."/>
            <person name="Kazmierczak K.M."/>
            <person name="Andrzejewski T.M."/>
            <person name="Davidsen T.M."/>
            <person name="Wayne K.J."/>
            <person name="Tettelin H."/>
            <person name="Glass J.I."/>
            <person name="Rusch D."/>
            <person name="Podicherti R."/>
            <person name="Tsui H.-C.T."/>
            <person name="Winkler M.E."/>
        </authorList>
    </citation>
    <scope>NUCLEOTIDE SEQUENCE</scope>
</reference>
<dbReference type="InterPro" id="IPR050086">
    <property type="entry name" value="MetN_ABC_transporter-like"/>
</dbReference>
<protein>
    <recommendedName>
        <fullName evidence="6">ABC transporter domain-containing protein</fullName>
    </recommendedName>
</protein>
<dbReference type="EMBL" id="UINC01036027">
    <property type="protein sequence ID" value="SVB29361.1"/>
    <property type="molecule type" value="Genomic_DNA"/>
</dbReference>
<sequence length="152" mass="17466">MRRSVEKNLLHTLSISNYPTNKKKQRIKEILKFAKLEHLAKQSARNLSIGQQQLISIMRALAIRPSFLFLDEPCATLDPQTTQIIEDLIKIVSKSGVKIIIVTHDVFQAKRLANDILFFHNGKIIEHTKTKSFFKNPKSKEAKDFQEGLLLK</sequence>
<keyword evidence="5" id="KW-0472">Membrane</keyword>
<proteinExistence type="inferred from homology"/>
<dbReference type="Pfam" id="PF00005">
    <property type="entry name" value="ABC_tran"/>
    <property type="match status" value="1"/>
</dbReference>
<dbReference type="InterPro" id="IPR003439">
    <property type="entry name" value="ABC_transporter-like_ATP-bd"/>
</dbReference>
<dbReference type="GO" id="GO:0016887">
    <property type="term" value="F:ATP hydrolysis activity"/>
    <property type="evidence" value="ECO:0007669"/>
    <property type="project" value="InterPro"/>
</dbReference>
<dbReference type="SUPFAM" id="SSF52540">
    <property type="entry name" value="P-loop containing nucleoside triphosphate hydrolases"/>
    <property type="match status" value="1"/>
</dbReference>
<evidence type="ECO:0000259" key="6">
    <source>
        <dbReference type="Pfam" id="PF00005"/>
    </source>
</evidence>
<dbReference type="InterPro" id="IPR027417">
    <property type="entry name" value="P-loop_NTPase"/>
</dbReference>
<evidence type="ECO:0000256" key="4">
    <source>
        <dbReference type="ARBA" id="ARBA00022475"/>
    </source>
</evidence>
<organism evidence="7">
    <name type="scientific">marine metagenome</name>
    <dbReference type="NCBI Taxonomy" id="408172"/>
    <lineage>
        <taxon>unclassified sequences</taxon>
        <taxon>metagenomes</taxon>
        <taxon>ecological metagenomes</taxon>
    </lineage>
</organism>
<comment type="similarity">
    <text evidence="2">Belongs to the ABC transporter superfamily.</text>
</comment>
<evidence type="ECO:0000256" key="3">
    <source>
        <dbReference type="ARBA" id="ARBA00022448"/>
    </source>
</evidence>
<dbReference type="GO" id="GO:0005886">
    <property type="term" value="C:plasma membrane"/>
    <property type="evidence" value="ECO:0007669"/>
    <property type="project" value="UniProtKB-SubCell"/>
</dbReference>
<dbReference type="AlphaFoldDB" id="A0A382CV09"/>
<name>A0A382CV09_9ZZZZ</name>
<evidence type="ECO:0000256" key="2">
    <source>
        <dbReference type="ARBA" id="ARBA00005417"/>
    </source>
</evidence>
<dbReference type="Gene3D" id="3.40.50.300">
    <property type="entry name" value="P-loop containing nucleotide triphosphate hydrolases"/>
    <property type="match status" value="1"/>
</dbReference>
<gene>
    <name evidence="7" type="ORF">METZ01_LOCUS182215</name>
</gene>
<evidence type="ECO:0000313" key="7">
    <source>
        <dbReference type="EMBL" id="SVB29361.1"/>
    </source>
</evidence>
<feature type="domain" description="ABC transporter" evidence="6">
    <location>
        <begin position="11"/>
        <end position="75"/>
    </location>
</feature>
<evidence type="ECO:0000256" key="1">
    <source>
        <dbReference type="ARBA" id="ARBA00004202"/>
    </source>
</evidence>
<keyword evidence="3" id="KW-0813">Transport</keyword>
<keyword evidence="4" id="KW-1003">Cell membrane</keyword>
<comment type="subcellular location">
    <subcellularLocation>
        <location evidence="1">Cell membrane</location>
        <topology evidence="1">Peripheral membrane protein</topology>
    </subcellularLocation>
</comment>